<feature type="domain" description="XS" evidence="2">
    <location>
        <begin position="115"/>
        <end position="212"/>
    </location>
</feature>
<name>A0AAD8H8J5_9APIA</name>
<dbReference type="Pfam" id="PF03468">
    <property type="entry name" value="XS"/>
    <property type="match status" value="1"/>
</dbReference>
<dbReference type="Proteomes" id="UP001237642">
    <property type="component" value="Unassembled WGS sequence"/>
</dbReference>
<dbReference type="Gene3D" id="3.30.70.2890">
    <property type="entry name" value="XS domain"/>
    <property type="match status" value="1"/>
</dbReference>
<dbReference type="PANTHER" id="PTHR46602">
    <property type="entry name" value="PROTEIN SUPPRESSOR OF GENE SILENCING 3"/>
    <property type="match status" value="1"/>
</dbReference>
<feature type="region of interest" description="Disordered" evidence="1">
    <location>
        <begin position="1"/>
        <end position="58"/>
    </location>
</feature>
<dbReference type="AlphaFoldDB" id="A0AAD8H8J5"/>
<feature type="region of interest" description="Disordered" evidence="1">
    <location>
        <begin position="320"/>
        <end position="351"/>
    </location>
</feature>
<dbReference type="GO" id="GO:0051607">
    <property type="term" value="P:defense response to virus"/>
    <property type="evidence" value="ECO:0007669"/>
    <property type="project" value="InterPro"/>
</dbReference>
<proteinExistence type="predicted"/>
<evidence type="ECO:0000259" key="2">
    <source>
        <dbReference type="Pfam" id="PF03468"/>
    </source>
</evidence>
<reference evidence="3" key="1">
    <citation type="submission" date="2023-02" db="EMBL/GenBank/DDBJ databases">
        <title>Genome of toxic invasive species Heracleum sosnowskyi carries increased number of genes despite the absence of recent whole-genome duplications.</title>
        <authorList>
            <person name="Schelkunov M."/>
            <person name="Shtratnikova V."/>
            <person name="Makarenko M."/>
            <person name="Klepikova A."/>
            <person name="Omelchenko D."/>
            <person name="Novikova G."/>
            <person name="Obukhova E."/>
            <person name="Bogdanov V."/>
            <person name="Penin A."/>
            <person name="Logacheva M."/>
        </authorList>
    </citation>
    <scope>NUCLEOTIDE SEQUENCE</scope>
    <source>
        <strain evidence="3">Hsosn_3</strain>
        <tissue evidence="3">Leaf</tissue>
    </source>
</reference>
<dbReference type="InterPro" id="IPR005380">
    <property type="entry name" value="XS_domain"/>
</dbReference>
<feature type="compositionally biased region" description="Basic and acidic residues" evidence="1">
    <location>
        <begin position="92"/>
        <end position="101"/>
    </location>
</feature>
<dbReference type="InterPro" id="IPR044287">
    <property type="entry name" value="SGS3"/>
</dbReference>
<protein>
    <submittedName>
        <fullName evidence="3">XS domain-containing protein</fullName>
    </submittedName>
</protein>
<evidence type="ECO:0000313" key="3">
    <source>
        <dbReference type="EMBL" id="KAK1362885.1"/>
    </source>
</evidence>
<evidence type="ECO:0000256" key="1">
    <source>
        <dbReference type="SAM" id="MobiDB-lite"/>
    </source>
</evidence>
<feature type="compositionally biased region" description="Acidic residues" evidence="1">
    <location>
        <begin position="102"/>
        <end position="118"/>
    </location>
</feature>
<accession>A0AAD8H8J5</accession>
<dbReference type="PANTHER" id="PTHR46602:SF1">
    <property type="entry name" value="PROTEIN SUPPRESSOR OF GENE SILENCING 3"/>
    <property type="match status" value="1"/>
</dbReference>
<dbReference type="GO" id="GO:0031047">
    <property type="term" value="P:regulatory ncRNA-mediated gene silencing"/>
    <property type="evidence" value="ECO:0007669"/>
    <property type="project" value="InterPro"/>
</dbReference>
<keyword evidence="4" id="KW-1185">Reference proteome</keyword>
<sequence length="445" mass="51438">MTSRRGGRPGTKQPVSAWVGQGSANAFAAPVGDYRRPAGKGWNQSSSKEYGNKYDQPAVIPPPLKHGWQWRSNMSQAAKVGNVSASNPANATDDKDEIKYTDEEDSDTEDIYDSDEDDNGKWVGMGSNELLEYFTGYEAMKARHSYGPQGHRGMSVLIFEASAVGFFEADRLSKRFEDEGTNRDAWDHQAPRFLPGGQRLLYGYMADKGDINIFNQHSRGKPLVKFEMKSYEEMVVNSIRQMSEDNHLLNWYKNIAVKEKKYAKTLEDSFGSVSEKLRKTQEENRIVRLRTKQQVEQHKEEMDSQEEFYKEQLKHIHEARNEREENFEKRQQEAREKMKISMENPSSAEERQLRFQQGATSILSQQEAMDNFADERDKLVNGLADRKAALMRRRFEEDVKLEKEFDEELARLMEKYNHTSLDEERQICPEESRGWKIVPAELDIS</sequence>
<dbReference type="InterPro" id="IPR038588">
    <property type="entry name" value="XS_domain_sf"/>
</dbReference>
<reference evidence="3" key="2">
    <citation type="submission" date="2023-05" db="EMBL/GenBank/DDBJ databases">
        <authorList>
            <person name="Schelkunov M.I."/>
        </authorList>
    </citation>
    <scope>NUCLEOTIDE SEQUENCE</scope>
    <source>
        <strain evidence="3">Hsosn_3</strain>
        <tissue evidence="3">Leaf</tissue>
    </source>
</reference>
<evidence type="ECO:0000313" key="4">
    <source>
        <dbReference type="Proteomes" id="UP001237642"/>
    </source>
</evidence>
<feature type="region of interest" description="Disordered" evidence="1">
    <location>
        <begin position="79"/>
        <end position="119"/>
    </location>
</feature>
<dbReference type="EMBL" id="JAUIZM010000009">
    <property type="protein sequence ID" value="KAK1362885.1"/>
    <property type="molecule type" value="Genomic_DNA"/>
</dbReference>
<organism evidence="3 4">
    <name type="scientific">Heracleum sosnowskyi</name>
    <dbReference type="NCBI Taxonomy" id="360622"/>
    <lineage>
        <taxon>Eukaryota</taxon>
        <taxon>Viridiplantae</taxon>
        <taxon>Streptophyta</taxon>
        <taxon>Embryophyta</taxon>
        <taxon>Tracheophyta</taxon>
        <taxon>Spermatophyta</taxon>
        <taxon>Magnoliopsida</taxon>
        <taxon>eudicotyledons</taxon>
        <taxon>Gunneridae</taxon>
        <taxon>Pentapetalae</taxon>
        <taxon>asterids</taxon>
        <taxon>campanulids</taxon>
        <taxon>Apiales</taxon>
        <taxon>Apiaceae</taxon>
        <taxon>Apioideae</taxon>
        <taxon>apioid superclade</taxon>
        <taxon>Tordylieae</taxon>
        <taxon>Tordyliinae</taxon>
        <taxon>Heracleum</taxon>
    </lineage>
</organism>
<gene>
    <name evidence="3" type="ORF">POM88_038446</name>
</gene>
<feature type="compositionally biased region" description="Basic and acidic residues" evidence="1">
    <location>
        <begin position="320"/>
        <end position="340"/>
    </location>
</feature>
<comment type="caution">
    <text evidence="3">The sequence shown here is derived from an EMBL/GenBank/DDBJ whole genome shotgun (WGS) entry which is preliminary data.</text>
</comment>